<keyword evidence="1" id="KW-0732">Signal</keyword>
<dbReference type="KEGG" id="bgt:106078638"/>
<sequence length="174" mass="18465">MLTKQSLRLTVIACLHLMTPWTAGQANTGGLVIYSSPLYCLTIVSTYQTCPPTYCYTSNTRSQCCMGLYKTITGSLYQQCKCTSAVGCIPLSGSQTAVAPTSSFFYDTPLYCSSTPSTNLCATSDACFNSATRSSCCISVQRIPQTISGVPDTFTTCSCNAGVQCPAPAIQNGR</sequence>
<dbReference type="EnsemblMetazoa" id="BGLB026739-RA">
    <property type="protein sequence ID" value="BGLB026739-PA"/>
    <property type="gene ID" value="BGLB026739"/>
</dbReference>
<feature type="chain" id="PRO_5012677378" evidence="1">
    <location>
        <begin position="25"/>
        <end position="174"/>
    </location>
</feature>
<dbReference type="AlphaFoldDB" id="A0A2C9L3S2"/>
<evidence type="ECO:0000313" key="3">
    <source>
        <dbReference type="Proteomes" id="UP000076420"/>
    </source>
</evidence>
<name>A0A2C9L3S2_BIOGL</name>
<organism evidence="2 3">
    <name type="scientific">Biomphalaria glabrata</name>
    <name type="common">Bloodfluke planorb</name>
    <name type="synonym">Freshwater snail</name>
    <dbReference type="NCBI Taxonomy" id="6526"/>
    <lineage>
        <taxon>Eukaryota</taxon>
        <taxon>Metazoa</taxon>
        <taxon>Spiralia</taxon>
        <taxon>Lophotrochozoa</taxon>
        <taxon>Mollusca</taxon>
        <taxon>Gastropoda</taxon>
        <taxon>Heterobranchia</taxon>
        <taxon>Euthyneura</taxon>
        <taxon>Panpulmonata</taxon>
        <taxon>Hygrophila</taxon>
        <taxon>Lymnaeoidea</taxon>
        <taxon>Planorbidae</taxon>
        <taxon>Biomphalaria</taxon>
    </lineage>
</organism>
<reference evidence="2" key="1">
    <citation type="submission" date="2020-05" db="UniProtKB">
        <authorList>
            <consortium name="EnsemblMetazoa"/>
        </authorList>
    </citation>
    <scope>IDENTIFICATION</scope>
    <source>
        <strain evidence="2">BB02</strain>
    </source>
</reference>
<dbReference type="VEuPathDB" id="VectorBase:BGLB026739"/>
<evidence type="ECO:0000313" key="2">
    <source>
        <dbReference type="EnsemblMetazoa" id="BGLB026739-PA"/>
    </source>
</evidence>
<dbReference type="VEuPathDB" id="VectorBase:BGLAX_031875"/>
<feature type="signal peptide" evidence="1">
    <location>
        <begin position="1"/>
        <end position="24"/>
    </location>
</feature>
<dbReference type="OrthoDB" id="6086900at2759"/>
<protein>
    <submittedName>
        <fullName evidence="2">Uncharacterized protein</fullName>
    </submittedName>
</protein>
<dbReference type="Proteomes" id="UP000076420">
    <property type="component" value="Unassembled WGS sequence"/>
</dbReference>
<evidence type="ECO:0000256" key="1">
    <source>
        <dbReference type="SAM" id="SignalP"/>
    </source>
</evidence>
<accession>A0A2C9L3S2</accession>
<proteinExistence type="predicted"/>
<gene>
    <name evidence="2" type="primary">106078638</name>
</gene>